<dbReference type="Proteomes" id="UP000299102">
    <property type="component" value="Unassembled WGS sequence"/>
</dbReference>
<dbReference type="EMBL" id="BGZK01000759">
    <property type="protein sequence ID" value="GBP59346.1"/>
    <property type="molecule type" value="Genomic_DNA"/>
</dbReference>
<evidence type="ECO:0000313" key="1">
    <source>
        <dbReference type="EMBL" id="GBP59346.1"/>
    </source>
</evidence>
<name>A0A4C1X6B1_EUMVA</name>
<dbReference type="AlphaFoldDB" id="A0A4C1X6B1"/>
<comment type="caution">
    <text evidence="1">The sequence shown here is derived from an EMBL/GenBank/DDBJ whole genome shotgun (WGS) entry which is preliminary data.</text>
</comment>
<proteinExistence type="predicted"/>
<keyword evidence="2" id="KW-1185">Reference proteome</keyword>
<accession>A0A4C1X6B1</accession>
<evidence type="ECO:0000313" key="2">
    <source>
        <dbReference type="Proteomes" id="UP000299102"/>
    </source>
</evidence>
<gene>
    <name evidence="1" type="ORF">EVAR_45526_1</name>
</gene>
<sequence length="127" mass="14518">MRKEIVACRRAPRTADVLNAWPPARRLTQLFREQRTLKSKSFVFSKSAPQLPMHFNRRLPRGPLQTAAARETAPRVQLARAARQLHCPRALSMRRGRPGTPPLDELMSLLKSSLERAQEANNNERRG</sequence>
<reference evidence="1 2" key="1">
    <citation type="journal article" date="2019" name="Commun. Biol.">
        <title>The bagworm genome reveals a unique fibroin gene that provides high tensile strength.</title>
        <authorList>
            <person name="Kono N."/>
            <person name="Nakamura H."/>
            <person name="Ohtoshi R."/>
            <person name="Tomita M."/>
            <person name="Numata K."/>
            <person name="Arakawa K."/>
        </authorList>
    </citation>
    <scope>NUCLEOTIDE SEQUENCE [LARGE SCALE GENOMIC DNA]</scope>
</reference>
<organism evidence="1 2">
    <name type="scientific">Eumeta variegata</name>
    <name type="common">Bagworm moth</name>
    <name type="synonym">Eumeta japonica</name>
    <dbReference type="NCBI Taxonomy" id="151549"/>
    <lineage>
        <taxon>Eukaryota</taxon>
        <taxon>Metazoa</taxon>
        <taxon>Ecdysozoa</taxon>
        <taxon>Arthropoda</taxon>
        <taxon>Hexapoda</taxon>
        <taxon>Insecta</taxon>
        <taxon>Pterygota</taxon>
        <taxon>Neoptera</taxon>
        <taxon>Endopterygota</taxon>
        <taxon>Lepidoptera</taxon>
        <taxon>Glossata</taxon>
        <taxon>Ditrysia</taxon>
        <taxon>Tineoidea</taxon>
        <taxon>Psychidae</taxon>
        <taxon>Oiketicinae</taxon>
        <taxon>Eumeta</taxon>
    </lineage>
</organism>
<protein>
    <submittedName>
        <fullName evidence="1">Uncharacterized protein</fullName>
    </submittedName>
</protein>